<dbReference type="RefSeq" id="XP_056037362.1">
    <property type="nucleotide sequence ID" value="XM_056182601.1"/>
</dbReference>
<evidence type="ECO:0000259" key="2">
    <source>
        <dbReference type="PROSITE" id="PS50086"/>
    </source>
</evidence>
<evidence type="ECO:0000313" key="3">
    <source>
        <dbReference type="EMBL" id="WBW73119.1"/>
    </source>
</evidence>
<dbReference type="Pfam" id="PF00566">
    <property type="entry name" value="RabGAP-TBC"/>
    <property type="match status" value="1"/>
</dbReference>
<sequence length="739" mass="86352">MSGPGQLDIPEMAEVEDDTVDIRIDKSRVALLFSKSKVCIHPTTKIKDNISGYLSLSKTKTNHGTPLTGNDILLSWVPDFFLKSHPRDLNVFQTAEASAESDLRQLVEIPEHLDYSFSVRLNSIYSILFRPPKYGWNYGSVVINLRNSGESLPPLFFHDDECSSTIEYSRRIAKDHFDPFDEAGDIFWGGTHLIMHLKKYISLEHSTHEPQLYLVNPTPEDTLAFQSHGLTHLSAPSKECSNDSFFSPKKSQSFLNPFRRAFQDLSFTVLERFSRVTNYGKTEVDKLMDHKVTKSLLPHFPREVQVLFESKRLQKLTEEYDPARIFLANWAAGVVENSNTNNINASSEAGLWSEQQQEEDSSLGPFELVYFDERVKRGEPLTLDQWRSSFNSEGRLIVNIDYLLGIIFHGGIVPSLRKELWPFLLSIYPWDSTENERKALYLSLQDEYIRLKRRWYDDIPRQFNDRSFIEQRNRIEKDVHRTDRQHKYFQEEDLPHPDPQSTFSGTNLHMEMMKDMLLTYNEYDTELGYVQGMSDLLSPIYVTLSDNALAFWGMVGMMKRLHHNFLRDQSGMKRQLETLRQLIQLMDKELYIHLEKTDSSNLFCFFRMLLIYYKREFDWEILLKLWDVLFTNYLSYDYHIFIAYAIAERHREVLLNQTHAFDEVLKYFNELSGKIALEPTLICAEHSFYQYKQTVSLIDRKRQEVKENNEEPPKPLPVITPYLRGLLSKKPSNYGGTSN</sequence>
<dbReference type="PROSITE" id="PS50086">
    <property type="entry name" value="TBC_RABGAP"/>
    <property type="match status" value="1"/>
</dbReference>
<accession>A0AAE9WCJ5</accession>
<dbReference type="GO" id="GO:0005096">
    <property type="term" value="F:GTPase activator activity"/>
    <property type="evidence" value="ECO:0007669"/>
    <property type="project" value="UniProtKB-KW"/>
</dbReference>
<dbReference type="KEGG" id="som:SOMG_03814"/>
<name>A0AAE9WCJ5_9SCHI</name>
<dbReference type="Pfam" id="PF12068">
    <property type="entry name" value="PH_RBD"/>
    <property type="match status" value="1"/>
</dbReference>
<dbReference type="GeneID" id="80877290"/>
<protein>
    <submittedName>
        <fullName evidence="3">Rab GAP Gyp7</fullName>
    </submittedName>
</protein>
<dbReference type="Gene3D" id="1.10.8.270">
    <property type="entry name" value="putative rabgap domain of human tbc1 domain family member 14 like domains"/>
    <property type="match status" value="1"/>
</dbReference>
<dbReference type="Gene3D" id="2.30.29.230">
    <property type="match status" value="1"/>
</dbReference>
<evidence type="ECO:0000256" key="1">
    <source>
        <dbReference type="ARBA" id="ARBA00022468"/>
    </source>
</evidence>
<dbReference type="GO" id="GO:0005737">
    <property type="term" value="C:cytoplasm"/>
    <property type="evidence" value="ECO:0007669"/>
    <property type="project" value="UniProtKB-ARBA"/>
</dbReference>
<organism evidence="3 4">
    <name type="scientific">Schizosaccharomyces osmophilus</name>
    <dbReference type="NCBI Taxonomy" id="2545709"/>
    <lineage>
        <taxon>Eukaryota</taxon>
        <taxon>Fungi</taxon>
        <taxon>Dikarya</taxon>
        <taxon>Ascomycota</taxon>
        <taxon>Taphrinomycotina</taxon>
        <taxon>Schizosaccharomycetes</taxon>
        <taxon>Schizosaccharomycetales</taxon>
        <taxon>Schizosaccharomycetaceae</taxon>
        <taxon>Schizosaccharomyces</taxon>
    </lineage>
</organism>
<dbReference type="SUPFAM" id="SSF47923">
    <property type="entry name" value="Ypt/Rab-GAP domain of gyp1p"/>
    <property type="match status" value="2"/>
</dbReference>
<reference evidence="3 4" key="1">
    <citation type="journal article" date="2023" name="G3 (Bethesda)">
        <title>A high-quality reference genome for the fission yeast Schizosaccharomyces osmophilus.</title>
        <authorList>
            <person name="Jia G.S."/>
            <person name="Zhang W.C."/>
            <person name="Liang Y."/>
            <person name="Liu X.H."/>
            <person name="Rhind N."/>
            <person name="Pidoux A."/>
            <person name="Brysch-Herzberg M."/>
            <person name="Du L.L."/>
        </authorList>
    </citation>
    <scope>NUCLEOTIDE SEQUENCE [LARGE SCALE GENOMIC DNA]</scope>
    <source>
        <strain evidence="3 4">CBS 15793</strain>
    </source>
</reference>
<dbReference type="PANTHER" id="PTHR22957:SF502">
    <property type="entry name" value="SMALL G PROTEIN SIGNALING MODULATOR 2-RELATED"/>
    <property type="match status" value="1"/>
</dbReference>
<dbReference type="InterPro" id="IPR035969">
    <property type="entry name" value="Rab-GAP_TBC_sf"/>
</dbReference>
<proteinExistence type="predicted"/>
<feature type="domain" description="Rab-GAP TBC" evidence="2">
    <location>
        <begin position="411"/>
        <end position="633"/>
    </location>
</feature>
<dbReference type="PANTHER" id="PTHR22957">
    <property type="entry name" value="TBC1 DOMAIN FAMILY MEMBER GTPASE-ACTIVATING PROTEIN"/>
    <property type="match status" value="1"/>
</dbReference>
<dbReference type="Gene3D" id="1.10.472.80">
    <property type="entry name" value="Ypt/Rab-GAP domain of gyp1p, domain 3"/>
    <property type="match status" value="1"/>
</dbReference>
<keyword evidence="1" id="KW-0343">GTPase activation</keyword>
<dbReference type="InterPro" id="IPR000195">
    <property type="entry name" value="Rab-GAP-TBC_dom"/>
</dbReference>
<dbReference type="EMBL" id="CP115612">
    <property type="protein sequence ID" value="WBW73119.1"/>
    <property type="molecule type" value="Genomic_DNA"/>
</dbReference>
<dbReference type="InterPro" id="IPR021935">
    <property type="entry name" value="SGSM1/2_RBD"/>
</dbReference>
<keyword evidence="4" id="KW-1185">Reference proteome</keyword>
<dbReference type="SMART" id="SM00164">
    <property type="entry name" value="TBC"/>
    <property type="match status" value="1"/>
</dbReference>
<dbReference type="AlphaFoldDB" id="A0AAE9WCJ5"/>
<dbReference type="Proteomes" id="UP001212411">
    <property type="component" value="Chromosome 2"/>
</dbReference>
<gene>
    <name evidence="3" type="primary">gyp7</name>
    <name evidence="3" type="ORF">SOMG_03814</name>
</gene>
<evidence type="ECO:0000313" key="4">
    <source>
        <dbReference type="Proteomes" id="UP001212411"/>
    </source>
</evidence>